<comment type="catalytic activity">
    <reaction evidence="1">
        <text>Catalyzes the rearrangement of -S-S- bonds in proteins.</text>
        <dbReference type="EC" id="5.3.4.1"/>
    </reaction>
</comment>
<dbReference type="InterPro" id="IPR036249">
    <property type="entry name" value="Thioredoxin-like_sf"/>
</dbReference>
<dbReference type="AlphaFoldDB" id="A0A1L7X6C7"/>
<dbReference type="SUPFAM" id="SSF52833">
    <property type="entry name" value="Thioredoxin-like"/>
    <property type="match status" value="3"/>
</dbReference>
<evidence type="ECO:0000256" key="3">
    <source>
        <dbReference type="ARBA" id="ARBA00004319"/>
    </source>
</evidence>
<dbReference type="PANTHER" id="PTHR18929:SF132">
    <property type="entry name" value="PROTEIN DISULFIDE-ISOMERASE A3"/>
    <property type="match status" value="1"/>
</dbReference>
<keyword evidence="7" id="KW-0413">Isomerase</keyword>
<dbReference type="CDD" id="cd02981">
    <property type="entry name" value="PDI_b_family"/>
    <property type="match status" value="1"/>
</dbReference>
<keyword evidence="8" id="KW-0676">Redox-active center</keyword>
<reference evidence="12 13" key="1">
    <citation type="submission" date="2016-03" db="EMBL/GenBank/DDBJ databases">
        <authorList>
            <person name="Ploux O."/>
        </authorList>
    </citation>
    <scope>NUCLEOTIDE SEQUENCE [LARGE SCALE GENOMIC DNA]</scope>
    <source>
        <strain evidence="12 13">UAMH 11012</strain>
    </source>
</reference>
<dbReference type="GO" id="GO:0005788">
    <property type="term" value="C:endoplasmic reticulum lumen"/>
    <property type="evidence" value="ECO:0007669"/>
    <property type="project" value="UniProtKB-SubCell"/>
</dbReference>
<evidence type="ECO:0000259" key="11">
    <source>
        <dbReference type="Pfam" id="PF00085"/>
    </source>
</evidence>
<accession>A0A1L7X6C7</accession>
<evidence type="ECO:0000256" key="6">
    <source>
        <dbReference type="ARBA" id="ARBA00022824"/>
    </source>
</evidence>
<dbReference type="OrthoDB" id="427280at2759"/>
<dbReference type="Proteomes" id="UP000184330">
    <property type="component" value="Unassembled WGS sequence"/>
</dbReference>
<dbReference type="PANTHER" id="PTHR18929">
    <property type="entry name" value="PROTEIN DISULFIDE ISOMERASE"/>
    <property type="match status" value="1"/>
</dbReference>
<evidence type="ECO:0000256" key="5">
    <source>
        <dbReference type="ARBA" id="ARBA00012723"/>
    </source>
</evidence>
<dbReference type="Pfam" id="PF00085">
    <property type="entry name" value="Thioredoxin"/>
    <property type="match status" value="1"/>
</dbReference>
<organism evidence="12 13">
    <name type="scientific">Phialocephala subalpina</name>
    <dbReference type="NCBI Taxonomy" id="576137"/>
    <lineage>
        <taxon>Eukaryota</taxon>
        <taxon>Fungi</taxon>
        <taxon>Dikarya</taxon>
        <taxon>Ascomycota</taxon>
        <taxon>Pezizomycotina</taxon>
        <taxon>Leotiomycetes</taxon>
        <taxon>Helotiales</taxon>
        <taxon>Mollisiaceae</taxon>
        <taxon>Phialocephala</taxon>
        <taxon>Phialocephala fortinii species complex</taxon>
    </lineage>
</organism>
<dbReference type="InterPro" id="IPR013766">
    <property type="entry name" value="Thioredoxin_domain"/>
</dbReference>
<evidence type="ECO:0000256" key="10">
    <source>
        <dbReference type="SAM" id="SignalP"/>
    </source>
</evidence>
<feature type="domain" description="Thioredoxin" evidence="11">
    <location>
        <begin position="25"/>
        <end position="119"/>
    </location>
</feature>
<evidence type="ECO:0000313" key="13">
    <source>
        <dbReference type="Proteomes" id="UP000184330"/>
    </source>
</evidence>
<dbReference type="STRING" id="576137.A0A1L7X6C7"/>
<sequence>MLPRNLLICILDLIAARTALGWSHVSKSRFESITKDRDLALVAFVDPKTEGSKALEAEWLSATSQTSQNLFSIDCTIEADLCTQYDVASFPAIRLLKGSESIMRYKGPRKASEIIHFLHRAATPTISLVDQKNITTFTSSDKTVFIAYTAPEDHHLQSTFAALASRNHDKYAFGIATDSNLAKLAGISLPSIVCVKPGEGEQEVLSGRAGIDAMERFIETATAPTIGEFTRRNEMKYMKAGKSLVYFFAATPAERDAYKASLKPVAKKYKEYLNFVTVDAVEYGHMLPALGHAKGSVPAVSVFNPMYGQVFPFAKGKKISAESMEGFVLDIVQGKVQPWTAGGGQRERVGIVHDEM</sequence>
<name>A0A1L7X6C7_9HELO</name>
<dbReference type="GO" id="GO:0034976">
    <property type="term" value="P:response to endoplasmic reticulum stress"/>
    <property type="evidence" value="ECO:0007669"/>
    <property type="project" value="TreeGrafter"/>
</dbReference>
<dbReference type="GO" id="GO:0006457">
    <property type="term" value="P:protein folding"/>
    <property type="evidence" value="ECO:0007669"/>
    <property type="project" value="TreeGrafter"/>
</dbReference>
<dbReference type="Gene3D" id="3.40.30.10">
    <property type="entry name" value="Glutaredoxin"/>
    <property type="match status" value="3"/>
</dbReference>
<dbReference type="GO" id="GO:0003756">
    <property type="term" value="F:protein disulfide isomerase activity"/>
    <property type="evidence" value="ECO:0007669"/>
    <property type="project" value="UniProtKB-EC"/>
</dbReference>
<keyword evidence="6" id="KW-0256">Endoplasmic reticulum</keyword>
<comment type="subcellular location">
    <subcellularLocation>
        <location evidence="3">Endoplasmic reticulum lumen</location>
    </subcellularLocation>
</comment>
<comment type="similarity">
    <text evidence="4">Belongs to the protein disulfide isomerase family.</text>
</comment>
<evidence type="ECO:0000256" key="9">
    <source>
        <dbReference type="ARBA" id="ARBA00039846"/>
    </source>
</evidence>
<evidence type="ECO:0000256" key="8">
    <source>
        <dbReference type="ARBA" id="ARBA00023284"/>
    </source>
</evidence>
<feature type="signal peptide" evidence="10">
    <location>
        <begin position="1"/>
        <end position="21"/>
    </location>
</feature>
<evidence type="ECO:0000256" key="7">
    <source>
        <dbReference type="ARBA" id="ARBA00023235"/>
    </source>
</evidence>
<evidence type="ECO:0000256" key="1">
    <source>
        <dbReference type="ARBA" id="ARBA00001182"/>
    </source>
</evidence>
<proteinExistence type="inferred from homology"/>
<evidence type="ECO:0000256" key="2">
    <source>
        <dbReference type="ARBA" id="ARBA00002692"/>
    </source>
</evidence>
<keyword evidence="13" id="KW-1185">Reference proteome</keyword>
<feature type="chain" id="PRO_5012205519" description="Protein disulfide-isomerase" evidence="10">
    <location>
        <begin position="22"/>
        <end position="356"/>
    </location>
</feature>
<dbReference type="EC" id="5.3.4.1" evidence="5"/>
<keyword evidence="10" id="KW-0732">Signal</keyword>
<dbReference type="EMBL" id="FJOG01000016">
    <property type="protein sequence ID" value="CZR60580.1"/>
    <property type="molecule type" value="Genomic_DNA"/>
</dbReference>
<protein>
    <recommendedName>
        <fullName evidence="9">Protein disulfide-isomerase</fullName>
        <ecNumber evidence="5">5.3.4.1</ecNumber>
    </recommendedName>
</protein>
<gene>
    <name evidence="12" type="ORF">PAC_10476</name>
</gene>
<comment type="function">
    <text evidence="2">Participates in the folding of proteins containing disulfide bonds, may be involved in glycosylation, prolyl hydroxylation and triglyceride transfer.</text>
</comment>
<evidence type="ECO:0000256" key="4">
    <source>
        <dbReference type="ARBA" id="ARBA00006347"/>
    </source>
</evidence>
<dbReference type="CDD" id="cd02982">
    <property type="entry name" value="PDI_b'_family"/>
    <property type="match status" value="1"/>
</dbReference>
<dbReference type="Pfam" id="PF13848">
    <property type="entry name" value="Thioredoxin_6"/>
    <property type="match status" value="1"/>
</dbReference>
<evidence type="ECO:0000313" key="12">
    <source>
        <dbReference type="EMBL" id="CZR60580.1"/>
    </source>
</evidence>
<dbReference type="CDD" id="cd02961">
    <property type="entry name" value="PDI_a_family"/>
    <property type="match status" value="1"/>
</dbReference>